<name>A0A9P1M4K4_9DINO</name>
<evidence type="ECO:0000313" key="3">
    <source>
        <dbReference type="EMBL" id="CAI4018878.1"/>
    </source>
</evidence>
<accession>A0A9P1M4K4</accession>
<sequence>MVRKSNFQRQGTFAPQESDILTAIDAKFEEMEETIMLASLVPQLHDRVHALEQMLAAEKQWSPDNEPKTASKLGPQWGNEASSPRRIAPPDDEINAGVHLEQKNNAPEVKVGVEHNISDLTSMTIGSRRPSAPRVTDISRSKVKEMDEKTLDIQTSEYYSFGESTWDLVIFIGTGALGPLGSLQTFLLAIVNVLMQVVFCAIAYYNFTTPDINEDSIVDTLRQGFGADLPNLPRWRRSSGHSFGDYSDVAKESLVHRVCKEDKSLASSGLQVNLVENIDKYLKLEAEGLEGFFTGQILCIVALICWY</sequence>
<dbReference type="Proteomes" id="UP001152797">
    <property type="component" value="Unassembled WGS sequence"/>
</dbReference>
<dbReference type="EMBL" id="CAMXCT020006718">
    <property type="protein sequence ID" value="CAL1172253.1"/>
    <property type="molecule type" value="Genomic_DNA"/>
</dbReference>
<comment type="caution">
    <text evidence="3">The sequence shown here is derived from an EMBL/GenBank/DDBJ whole genome shotgun (WGS) entry which is preliminary data.</text>
</comment>
<evidence type="ECO:0000256" key="2">
    <source>
        <dbReference type="SAM" id="Phobius"/>
    </source>
</evidence>
<feature type="transmembrane region" description="Helical" evidence="2">
    <location>
        <begin position="186"/>
        <end position="207"/>
    </location>
</feature>
<evidence type="ECO:0000313" key="4">
    <source>
        <dbReference type="EMBL" id="CAL4806190.1"/>
    </source>
</evidence>
<protein>
    <submittedName>
        <fullName evidence="3">Uncharacterized protein</fullName>
    </submittedName>
</protein>
<reference evidence="4 5" key="2">
    <citation type="submission" date="2024-05" db="EMBL/GenBank/DDBJ databases">
        <authorList>
            <person name="Chen Y."/>
            <person name="Shah S."/>
            <person name="Dougan E. K."/>
            <person name="Thang M."/>
            <person name="Chan C."/>
        </authorList>
    </citation>
    <scope>NUCLEOTIDE SEQUENCE [LARGE SCALE GENOMIC DNA]</scope>
</reference>
<dbReference type="EMBL" id="CAMXCT010006718">
    <property type="protein sequence ID" value="CAI4018878.1"/>
    <property type="molecule type" value="Genomic_DNA"/>
</dbReference>
<feature type="region of interest" description="Disordered" evidence="1">
    <location>
        <begin position="58"/>
        <end position="92"/>
    </location>
</feature>
<evidence type="ECO:0000313" key="5">
    <source>
        <dbReference type="Proteomes" id="UP001152797"/>
    </source>
</evidence>
<proteinExistence type="predicted"/>
<keyword evidence="2" id="KW-0812">Transmembrane</keyword>
<organism evidence="3">
    <name type="scientific">Cladocopium goreaui</name>
    <dbReference type="NCBI Taxonomy" id="2562237"/>
    <lineage>
        <taxon>Eukaryota</taxon>
        <taxon>Sar</taxon>
        <taxon>Alveolata</taxon>
        <taxon>Dinophyceae</taxon>
        <taxon>Suessiales</taxon>
        <taxon>Symbiodiniaceae</taxon>
        <taxon>Cladocopium</taxon>
    </lineage>
</organism>
<dbReference type="OrthoDB" id="424803at2759"/>
<keyword evidence="5" id="KW-1185">Reference proteome</keyword>
<keyword evidence="2" id="KW-1133">Transmembrane helix</keyword>
<gene>
    <name evidence="3" type="ORF">C1SCF055_LOCUS43412</name>
</gene>
<dbReference type="EMBL" id="CAMXCT030006718">
    <property type="protein sequence ID" value="CAL4806190.1"/>
    <property type="molecule type" value="Genomic_DNA"/>
</dbReference>
<reference evidence="3" key="1">
    <citation type="submission" date="2022-10" db="EMBL/GenBank/DDBJ databases">
        <authorList>
            <person name="Chen Y."/>
            <person name="Dougan E. K."/>
            <person name="Chan C."/>
            <person name="Rhodes N."/>
            <person name="Thang M."/>
        </authorList>
    </citation>
    <scope>NUCLEOTIDE SEQUENCE</scope>
</reference>
<evidence type="ECO:0000256" key="1">
    <source>
        <dbReference type="SAM" id="MobiDB-lite"/>
    </source>
</evidence>
<dbReference type="AlphaFoldDB" id="A0A9P1M4K4"/>
<keyword evidence="2" id="KW-0472">Membrane</keyword>